<evidence type="ECO:0000256" key="1">
    <source>
        <dbReference type="SAM" id="MobiDB-lite"/>
    </source>
</evidence>
<feature type="compositionally biased region" description="Low complexity" evidence="1">
    <location>
        <begin position="101"/>
        <end position="112"/>
    </location>
</feature>
<sequence length="201" mass="21931">MAVCWRGWQTLRERRAAGSRGWYRAPAPAPAPTPGAPAASTRLLQFPLKSHYLPRNIHEAIWFVHSKIELCGTCREYEGRRNVFRRPTPPPHHTCDLQPLPGATPRRPGGSAPAPPPRPPRPPRLRPAVSARVMFLAPTSPDCTHVYPGAPPAPPAPAPAPAEPPGGRIRKCITKCASWQHCDKAVANKAAANSYPQVRDD</sequence>
<dbReference type="EMBL" id="JAHIBW010000010">
    <property type="protein sequence ID" value="KAG7307669.1"/>
    <property type="molecule type" value="Genomic_DNA"/>
</dbReference>
<keyword evidence="3" id="KW-1185">Reference proteome</keyword>
<feature type="compositionally biased region" description="Pro residues" evidence="1">
    <location>
        <begin position="149"/>
        <end position="164"/>
    </location>
</feature>
<protein>
    <submittedName>
        <fullName evidence="2">Uncharacterized protein</fullName>
    </submittedName>
</protein>
<evidence type="ECO:0000313" key="2">
    <source>
        <dbReference type="EMBL" id="KAG7307669.1"/>
    </source>
</evidence>
<feature type="region of interest" description="Disordered" evidence="1">
    <location>
        <begin position="83"/>
        <end position="126"/>
    </location>
</feature>
<dbReference type="Proteomes" id="UP000823941">
    <property type="component" value="Chromosome 10"/>
</dbReference>
<evidence type="ECO:0000313" key="3">
    <source>
        <dbReference type="Proteomes" id="UP000823941"/>
    </source>
</evidence>
<gene>
    <name evidence="2" type="ORF">JYU34_007889</name>
</gene>
<comment type="caution">
    <text evidence="2">The sequence shown here is derived from an EMBL/GenBank/DDBJ whole genome shotgun (WGS) entry which is preliminary data.</text>
</comment>
<proteinExistence type="predicted"/>
<feature type="region of interest" description="Disordered" evidence="1">
    <location>
        <begin position="145"/>
        <end position="166"/>
    </location>
</feature>
<name>A0ABQ7QRL7_PLUXY</name>
<accession>A0ABQ7QRL7</accession>
<organism evidence="2 3">
    <name type="scientific">Plutella xylostella</name>
    <name type="common">Diamondback moth</name>
    <name type="synonym">Plutella maculipennis</name>
    <dbReference type="NCBI Taxonomy" id="51655"/>
    <lineage>
        <taxon>Eukaryota</taxon>
        <taxon>Metazoa</taxon>
        <taxon>Ecdysozoa</taxon>
        <taxon>Arthropoda</taxon>
        <taxon>Hexapoda</taxon>
        <taxon>Insecta</taxon>
        <taxon>Pterygota</taxon>
        <taxon>Neoptera</taxon>
        <taxon>Endopterygota</taxon>
        <taxon>Lepidoptera</taxon>
        <taxon>Glossata</taxon>
        <taxon>Ditrysia</taxon>
        <taxon>Yponomeutoidea</taxon>
        <taxon>Plutellidae</taxon>
        <taxon>Plutella</taxon>
    </lineage>
</organism>
<reference evidence="2 3" key="1">
    <citation type="submission" date="2021-06" db="EMBL/GenBank/DDBJ databases">
        <title>A haploid diamondback moth (Plutella xylostella L.) genome assembly resolves 31 chromosomes and identifies a diamide resistance mutation.</title>
        <authorList>
            <person name="Ward C.M."/>
            <person name="Perry K.D."/>
            <person name="Baker G."/>
            <person name="Powis K."/>
            <person name="Heckel D.G."/>
            <person name="Baxter S.W."/>
        </authorList>
    </citation>
    <scope>NUCLEOTIDE SEQUENCE [LARGE SCALE GENOMIC DNA]</scope>
    <source>
        <strain evidence="2 3">LV</strain>
        <tissue evidence="2">Single pupa</tissue>
    </source>
</reference>
<feature type="compositionally biased region" description="Pro residues" evidence="1">
    <location>
        <begin position="113"/>
        <end position="122"/>
    </location>
</feature>